<proteinExistence type="predicted"/>
<evidence type="ECO:0008006" key="3">
    <source>
        <dbReference type="Google" id="ProtNLM"/>
    </source>
</evidence>
<dbReference type="SUPFAM" id="SSF53335">
    <property type="entry name" value="S-adenosyl-L-methionine-dependent methyltransferases"/>
    <property type="match status" value="1"/>
</dbReference>
<dbReference type="InterPro" id="IPR029063">
    <property type="entry name" value="SAM-dependent_MTases_sf"/>
</dbReference>
<sequence length="201" mass="23375">MTINHILTMASETNQYLKCNHTVVDLGCGPGQDSLWLSNKKMNKEMNLIASDISSGMMKILDDETHKRNLSSIIKTYWFAGTKHSRKTISSTKLVVQYSLLVTCCVYVRYLGHEFAHECIPTLITFVPSEIRQLKKLPKNLEKHENFRKTRTDSFRRFQRPFQPLFPIQLDELYPLQSLKKLSPILTPYFNMLSLWICTTL</sequence>
<organism evidence="1 2">
    <name type="scientific">Adineta ricciae</name>
    <name type="common">Rotifer</name>
    <dbReference type="NCBI Taxonomy" id="249248"/>
    <lineage>
        <taxon>Eukaryota</taxon>
        <taxon>Metazoa</taxon>
        <taxon>Spiralia</taxon>
        <taxon>Gnathifera</taxon>
        <taxon>Rotifera</taxon>
        <taxon>Eurotatoria</taxon>
        <taxon>Bdelloidea</taxon>
        <taxon>Adinetida</taxon>
        <taxon>Adinetidae</taxon>
        <taxon>Adineta</taxon>
    </lineage>
</organism>
<name>A0A815E7G9_ADIRI</name>
<reference evidence="1" key="1">
    <citation type="submission" date="2021-02" db="EMBL/GenBank/DDBJ databases">
        <authorList>
            <person name="Nowell W R."/>
        </authorList>
    </citation>
    <scope>NUCLEOTIDE SEQUENCE</scope>
</reference>
<dbReference type="Proteomes" id="UP000663852">
    <property type="component" value="Unassembled WGS sequence"/>
</dbReference>
<gene>
    <name evidence="1" type="ORF">EDS130_LOCUS30963</name>
</gene>
<dbReference type="EMBL" id="CAJNOJ010000222">
    <property type="protein sequence ID" value="CAF1307715.1"/>
    <property type="molecule type" value="Genomic_DNA"/>
</dbReference>
<evidence type="ECO:0000313" key="2">
    <source>
        <dbReference type="Proteomes" id="UP000663852"/>
    </source>
</evidence>
<protein>
    <recommendedName>
        <fullName evidence="3">Methyltransferase domain-containing protein</fullName>
    </recommendedName>
</protein>
<comment type="caution">
    <text evidence="1">The sequence shown here is derived from an EMBL/GenBank/DDBJ whole genome shotgun (WGS) entry which is preliminary data.</text>
</comment>
<dbReference type="OrthoDB" id="8300214at2759"/>
<evidence type="ECO:0000313" key="1">
    <source>
        <dbReference type="EMBL" id="CAF1307715.1"/>
    </source>
</evidence>
<dbReference type="AlphaFoldDB" id="A0A815E7G9"/>
<accession>A0A815E7G9</accession>
<dbReference type="Gene3D" id="3.40.50.150">
    <property type="entry name" value="Vaccinia Virus protein VP39"/>
    <property type="match status" value="1"/>
</dbReference>